<evidence type="ECO:0000313" key="9">
    <source>
        <dbReference type="Proteomes" id="UP001197093"/>
    </source>
</evidence>
<keyword evidence="2" id="KW-0805">Transcription regulation</keyword>
<evidence type="ECO:0000313" key="8">
    <source>
        <dbReference type="EMBL" id="KAG7290634.1"/>
    </source>
</evidence>
<evidence type="ECO:0000256" key="4">
    <source>
        <dbReference type="ARBA" id="ARBA00023242"/>
    </source>
</evidence>
<feature type="domain" description="YEATS" evidence="7">
    <location>
        <begin position="8"/>
        <end position="167"/>
    </location>
</feature>
<feature type="compositionally biased region" description="Low complexity" evidence="6">
    <location>
        <begin position="172"/>
        <end position="183"/>
    </location>
</feature>
<dbReference type="Gene3D" id="2.60.40.1970">
    <property type="entry name" value="YEATS domain"/>
    <property type="match status" value="1"/>
</dbReference>
<sequence>MAPPTGKRVKGVQIFRPFVYGTTAKPFDEKTNPKPPGVPDDHTHSWTVFVKGIDDVDITYWLRRVQFKLHESIPNHVRMIEGEKGKPFLLHETGWGEFEIAIKLYYVPESSEKPQTLYHHLRLHPYGRTEEEKETMRLNGEQVISWAYEEQIFNEPYEPFYEILTSGAMPASSSGPNHKSSGSKSGGKSKEKDQFKQVRSEGGVLERSAMIPLTNRPGQPFSRETEQVEIKKLQEALVKVEELMTKTKEEVASKENRLKELKAEAGK</sequence>
<feature type="region of interest" description="Disordered" evidence="6">
    <location>
        <begin position="168"/>
        <end position="227"/>
    </location>
</feature>
<dbReference type="InterPro" id="IPR038704">
    <property type="entry name" value="YEAST_sf"/>
</dbReference>
<reference evidence="8" key="1">
    <citation type="submission" date="2023-02" db="EMBL/GenBank/DDBJ databases">
        <authorList>
            <person name="Palmer J.M."/>
        </authorList>
    </citation>
    <scope>NUCLEOTIDE SEQUENCE</scope>
    <source>
        <strain evidence="8">FW57</strain>
    </source>
</reference>
<feature type="compositionally biased region" description="Basic and acidic residues" evidence="6">
    <location>
        <begin position="188"/>
        <end position="199"/>
    </location>
</feature>
<keyword evidence="3" id="KW-0804">Transcription</keyword>
<dbReference type="AlphaFoldDB" id="A0AAD4F0J0"/>
<dbReference type="PANTHER" id="PTHR47573">
    <property type="entry name" value="PROTEIN AF-9 HOMOLOG"/>
    <property type="match status" value="1"/>
</dbReference>
<dbReference type="Pfam" id="PF03366">
    <property type="entry name" value="YEATS"/>
    <property type="match status" value="1"/>
</dbReference>
<evidence type="ECO:0000256" key="3">
    <source>
        <dbReference type="ARBA" id="ARBA00023163"/>
    </source>
</evidence>
<evidence type="ECO:0000256" key="5">
    <source>
        <dbReference type="PROSITE-ProRule" id="PRU00376"/>
    </source>
</evidence>
<protein>
    <recommendedName>
        <fullName evidence="1">Protein AF-9 homolog</fullName>
    </recommendedName>
</protein>
<evidence type="ECO:0000256" key="1">
    <source>
        <dbReference type="ARBA" id="ARBA00022408"/>
    </source>
</evidence>
<keyword evidence="4 5" id="KW-0539">Nucleus</keyword>
<organism evidence="8 9">
    <name type="scientific">Staphylotrichum longicolle</name>
    <dbReference type="NCBI Taxonomy" id="669026"/>
    <lineage>
        <taxon>Eukaryota</taxon>
        <taxon>Fungi</taxon>
        <taxon>Dikarya</taxon>
        <taxon>Ascomycota</taxon>
        <taxon>Pezizomycotina</taxon>
        <taxon>Sordariomycetes</taxon>
        <taxon>Sordariomycetidae</taxon>
        <taxon>Sordariales</taxon>
        <taxon>Chaetomiaceae</taxon>
        <taxon>Staphylotrichum</taxon>
    </lineage>
</organism>
<name>A0AAD4F0J0_9PEZI</name>
<evidence type="ECO:0000259" key="7">
    <source>
        <dbReference type="PROSITE" id="PS51037"/>
    </source>
</evidence>
<dbReference type="CDD" id="cd16908">
    <property type="entry name" value="YEATS_Yaf9_like"/>
    <property type="match status" value="1"/>
</dbReference>
<dbReference type="InterPro" id="IPR005033">
    <property type="entry name" value="YEATS"/>
</dbReference>
<dbReference type="InterPro" id="IPR055129">
    <property type="entry name" value="YEATS_dom"/>
</dbReference>
<evidence type="ECO:0000256" key="2">
    <source>
        <dbReference type="ARBA" id="ARBA00023015"/>
    </source>
</evidence>
<dbReference type="GO" id="GO:0000785">
    <property type="term" value="C:chromatin"/>
    <property type="evidence" value="ECO:0007669"/>
    <property type="project" value="UniProtKB-ARBA"/>
</dbReference>
<dbReference type="GO" id="GO:0005634">
    <property type="term" value="C:nucleus"/>
    <property type="evidence" value="ECO:0007669"/>
    <property type="project" value="UniProtKB-SubCell"/>
</dbReference>
<dbReference type="GO" id="GO:0006355">
    <property type="term" value="P:regulation of DNA-templated transcription"/>
    <property type="evidence" value="ECO:0007669"/>
    <property type="project" value="InterPro"/>
</dbReference>
<comment type="caution">
    <text evidence="8">The sequence shown here is derived from an EMBL/GenBank/DDBJ whole genome shotgun (WGS) entry which is preliminary data.</text>
</comment>
<accession>A0AAD4F0J0</accession>
<gene>
    <name evidence="8" type="primary">YAF9</name>
    <name evidence="8" type="ORF">NEMBOFW57_000637</name>
</gene>
<dbReference type="PANTHER" id="PTHR47573:SF1">
    <property type="entry name" value="PROTEIN AF-9 HOMOLOG"/>
    <property type="match status" value="1"/>
</dbReference>
<dbReference type="Proteomes" id="UP001197093">
    <property type="component" value="Unassembled WGS sequence"/>
</dbReference>
<dbReference type="EMBL" id="JAHCVI010000001">
    <property type="protein sequence ID" value="KAG7290634.1"/>
    <property type="molecule type" value="Genomic_DNA"/>
</dbReference>
<keyword evidence="9" id="KW-1185">Reference proteome</keyword>
<dbReference type="PROSITE" id="PS51037">
    <property type="entry name" value="YEATS"/>
    <property type="match status" value="1"/>
</dbReference>
<proteinExistence type="predicted"/>
<comment type="subcellular location">
    <subcellularLocation>
        <location evidence="5">Nucleus</location>
    </subcellularLocation>
</comment>
<evidence type="ECO:0000256" key="6">
    <source>
        <dbReference type="SAM" id="MobiDB-lite"/>
    </source>
</evidence>